<evidence type="ECO:0000256" key="4">
    <source>
        <dbReference type="ARBA" id="ARBA00014464"/>
    </source>
</evidence>
<evidence type="ECO:0000256" key="12">
    <source>
        <dbReference type="ARBA" id="ARBA00065269"/>
    </source>
</evidence>
<keyword evidence="9" id="KW-0804">Transcription</keyword>
<evidence type="ECO:0000256" key="14">
    <source>
        <dbReference type="SAM" id="MobiDB-lite"/>
    </source>
</evidence>
<evidence type="ECO:0000256" key="5">
    <source>
        <dbReference type="ARBA" id="ARBA00022454"/>
    </source>
</evidence>
<dbReference type="GO" id="GO:0034244">
    <property type="term" value="P:negative regulation of transcription elongation by RNA polymerase II"/>
    <property type="evidence" value="ECO:0007669"/>
    <property type="project" value="TreeGrafter"/>
</dbReference>
<evidence type="ECO:0000256" key="11">
    <source>
        <dbReference type="ARBA" id="ARBA00054796"/>
    </source>
</evidence>
<evidence type="ECO:0000256" key="7">
    <source>
        <dbReference type="ARBA" id="ARBA00022884"/>
    </source>
</evidence>
<dbReference type="InterPro" id="IPR033102">
    <property type="entry name" value="NELFE"/>
</dbReference>
<dbReference type="PANTHER" id="PTHR17250">
    <property type="entry name" value="NEGATIVE ELONGATION FACTOR E"/>
    <property type="match status" value="1"/>
</dbReference>
<dbReference type="SMART" id="SM00360">
    <property type="entry name" value="RRM"/>
    <property type="match status" value="1"/>
</dbReference>
<keyword evidence="10" id="KW-0539">Nucleus</keyword>
<keyword evidence="6" id="KW-0678">Repressor</keyword>
<gene>
    <name evidence="16" type="primary">CSON007029</name>
</gene>
<evidence type="ECO:0000313" key="16">
    <source>
        <dbReference type="EMBL" id="SSX22558.1"/>
    </source>
</evidence>
<dbReference type="Gene3D" id="3.30.70.330">
    <property type="match status" value="1"/>
</dbReference>
<comment type="similarity">
    <text evidence="3">Belongs to the RRM NELF-E family.</text>
</comment>
<comment type="function">
    <text evidence="11">Essential component of the NELF complex, a complex that negatively regulates the elongation of transcription by RNA polymerase II by RNA polymerase II. The NELF complex, which acts via an association with the DSIF complex, causes transcriptional pausing.</text>
</comment>
<evidence type="ECO:0000256" key="6">
    <source>
        <dbReference type="ARBA" id="ARBA00022491"/>
    </source>
</evidence>
<accession>A0A336M931</accession>
<comment type="subcellular location">
    <subcellularLocation>
        <location evidence="2">Chromosome</location>
    </subcellularLocation>
    <subcellularLocation>
        <location evidence="1">Nucleus</location>
    </subcellularLocation>
</comment>
<feature type="region of interest" description="Disordered" evidence="14">
    <location>
        <begin position="145"/>
        <end position="171"/>
    </location>
</feature>
<comment type="subunit">
    <text evidence="12">Component of the NELF complex, which is at least composed of TH1/NELF-D and NELF-E.</text>
</comment>
<feature type="compositionally biased region" description="Basic and acidic residues" evidence="14">
    <location>
        <begin position="123"/>
        <end position="133"/>
    </location>
</feature>
<evidence type="ECO:0000256" key="3">
    <source>
        <dbReference type="ARBA" id="ARBA00006120"/>
    </source>
</evidence>
<evidence type="ECO:0000256" key="1">
    <source>
        <dbReference type="ARBA" id="ARBA00004123"/>
    </source>
</evidence>
<reference evidence="16" key="1">
    <citation type="submission" date="2018-07" db="EMBL/GenBank/DDBJ databases">
        <authorList>
            <person name="Quirk P.G."/>
            <person name="Krulwich T.A."/>
        </authorList>
    </citation>
    <scope>NUCLEOTIDE SEQUENCE</scope>
</reference>
<dbReference type="GO" id="GO:0032021">
    <property type="term" value="C:NELF complex"/>
    <property type="evidence" value="ECO:0007669"/>
    <property type="project" value="InterPro"/>
</dbReference>
<keyword evidence="5" id="KW-0158">Chromosome</keyword>
<keyword evidence="8" id="KW-0805">Transcription regulation</keyword>
<feature type="compositionally biased region" description="Basic and acidic residues" evidence="14">
    <location>
        <begin position="147"/>
        <end position="170"/>
    </location>
</feature>
<dbReference type="SUPFAM" id="SSF54928">
    <property type="entry name" value="RNA-binding domain, RBD"/>
    <property type="match status" value="1"/>
</dbReference>
<protein>
    <recommendedName>
        <fullName evidence="4">Negative elongation factor E</fullName>
    </recommendedName>
</protein>
<dbReference type="InterPro" id="IPR012677">
    <property type="entry name" value="Nucleotide-bd_a/b_plait_sf"/>
</dbReference>
<sequence>MVYLSFPNNLTEEELMLQAKYQKLKKKKKALQALKAPKQEPEKPLNTKRADAKDAREVARKLLKSGAISAIQKPVKQDQISFKRPKNQERKKVTESNPVTAYQPFSAASATTEQNSAGTSKDPASEKDDGKDLGSARYQNLYQQFASERDKEERGVSDKKANPETRDKRTGNTIYVSGNKLSEEYLRKHFAVFGQILNISMETEKYRGFVTYNKPEAAETAINEMHTKAIAGITLQVQLARRQPQIEPINDASSSAVWSTLASNHSQKGNHKTDRRGLPTYDDLDMF</sequence>
<evidence type="ECO:0000256" key="13">
    <source>
        <dbReference type="PROSITE-ProRule" id="PRU00176"/>
    </source>
</evidence>
<organism evidence="16">
    <name type="scientific">Culicoides sonorensis</name>
    <name type="common">Biting midge</name>
    <dbReference type="NCBI Taxonomy" id="179676"/>
    <lineage>
        <taxon>Eukaryota</taxon>
        <taxon>Metazoa</taxon>
        <taxon>Ecdysozoa</taxon>
        <taxon>Arthropoda</taxon>
        <taxon>Hexapoda</taxon>
        <taxon>Insecta</taxon>
        <taxon>Pterygota</taxon>
        <taxon>Neoptera</taxon>
        <taxon>Endopterygota</taxon>
        <taxon>Diptera</taxon>
        <taxon>Nematocera</taxon>
        <taxon>Chironomoidea</taxon>
        <taxon>Ceratopogonidae</taxon>
        <taxon>Ceratopogoninae</taxon>
        <taxon>Culicoides</taxon>
        <taxon>Monoculicoides</taxon>
    </lineage>
</organism>
<evidence type="ECO:0000256" key="8">
    <source>
        <dbReference type="ARBA" id="ARBA00023015"/>
    </source>
</evidence>
<dbReference type="OMA" id="KRCTGTD"/>
<dbReference type="FunFam" id="3.30.70.330:FF:000448">
    <property type="entry name" value="Negative elongation factor E"/>
    <property type="match status" value="1"/>
</dbReference>
<dbReference type="VEuPathDB" id="VectorBase:CSON007029"/>
<feature type="region of interest" description="Disordered" evidence="14">
    <location>
        <begin position="27"/>
        <end position="133"/>
    </location>
</feature>
<name>A0A336M931_CULSO</name>
<feature type="compositionally biased region" description="Polar residues" evidence="14">
    <location>
        <begin position="106"/>
        <end position="119"/>
    </location>
</feature>
<feature type="region of interest" description="Disordered" evidence="14">
    <location>
        <begin position="260"/>
        <end position="287"/>
    </location>
</feature>
<dbReference type="GO" id="GO:0005694">
    <property type="term" value="C:chromosome"/>
    <property type="evidence" value="ECO:0007669"/>
    <property type="project" value="UniProtKB-SubCell"/>
</dbReference>
<dbReference type="PANTHER" id="PTHR17250:SF0">
    <property type="entry name" value="NEGATIVE ELONGATION FACTOR E"/>
    <property type="match status" value="1"/>
</dbReference>
<dbReference type="PROSITE" id="PS50102">
    <property type="entry name" value="RRM"/>
    <property type="match status" value="1"/>
</dbReference>
<proteinExistence type="inferred from homology"/>
<dbReference type="Pfam" id="PF00076">
    <property type="entry name" value="RRM_1"/>
    <property type="match status" value="1"/>
</dbReference>
<dbReference type="InterPro" id="IPR035979">
    <property type="entry name" value="RBD_domain_sf"/>
</dbReference>
<evidence type="ECO:0000259" key="15">
    <source>
        <dbReference type="PROSITE" id="PS50102"/>
    </source>
</evidence>
<dbReference type="GO" id="GO:0003723">
    <property type="term" value="F:RNA binding"/>
    <property type="evidence" value="ECO:0007669"/>
    <property type="project" value="UniProtKB-UniRule"/>
</dbReference>
<keyword evidence="7 13" id="KW-0694">RNA-binding</keyword>
<feature type="compositionally biased region" description="Basic and acidic residues" evidence="14">
    <location>
        <begin position="37"/>
        <end position="60"/>
    </location>
</feature>
<dbReference type="EMBL" id="UFQT01000264">
    <property type="protein sequence ID" value="SSX22558.1"/>
    <property type="molecule type" value="Genomic_DNA"/>
</dbReference>
<dbReference type="InterPro" id="IPR000504">
    <property type="entry name" value="RRM_dom"/>
</dbReference>
<feature type="domain" description="RRM" evidence="15">
    <location>
        <begin position="172"/>
        <end position="242"/>
    </location>
</feature>
<evidence type="ECO:0000256" key="9">
    <source>
        <dbReference type="ARBA" id="ARBA00023163"/>
    </source>
</evidence>
<evidence type="ECO:0000256" key="10">
    <source>
        <dbReference type="ARBA" id="ARBA00023242"/>
    </source>
</evidence>
<dbReference type="AlphaFoldDB" id="A0A336M931"/>
<evidence type="ECO:0000256" key="2">
    <source>
        <dbReference type="ARBA" id="ARBA00004286"/>
    </source>
</evidence>